<dbReference type="Proteomes" id="UP001642464">
    <property type="component" value="Unassembled WGS sequence"/>
</dbReference>
<feature type="compositionally biased region" description="Polar residues" evidence="1">
    <location>
        <begin position="626"/>
        <end position="643"/>
    </location>
</feature>
<feature type="transmembrane region" description="Helical" evidence="2">
    <location>
        <begin position="91"/>
        <end position="110"/>
    </location>
</feature>
<accession>A0ABP0J4B3</accession>
<evidence type="ECO:0000313" key="4">
    <source>
        <dbReference type="Proteomes" id="UP001642464"/>
    </source>
</evidence>
<keyword evidence="2" id="KW-0472">Membrane</keyword>
<feature type="transmembrane region" description="Helical" evidence="2">
    <location>
        <begin position="6"/>
        <end position="28"/>
    </location>
</feature>
<evidence type="ECO:0000313" key="3">
    <source>
        <dbReference type="EMBL" id="CAK9009193.1"/>
    </source>
</evidence>
<gene>
    <name evidence="3" type="ORF">SCF082_LOCUS10206</name>
</gene>
<reference evidence="3 4" key="1">
    <citation type="submission" date="2024-02" db="EMBL/GenBank/DDBJ databases">
        <authorList>
            <person name="Chen Y."/>
            <person name="Shah S."/>
            <person name="Dougan E. K."/>
            <person name="Thang M."/>
            <person name="Chan C."/>
        </authorList>
    </citation>
    <scope>NUCLEOTIDE SEQUENCE [LARGE SCALE GENOMIC DNA]</scope>
</reference>
<evidence type="ECO:0000256" key="1">
    <source>
        <dbReference type="SAM" id="MobiDB-lite"/>
    </source>
</evidence>
<feature type="region of interest" description="Disordered" evidence="1">
    <location>
        <begin position="459"/>
        <end position="480"/>
    </location>
</feature>
<evidence type="ECO:0000256" key="2">
    <source>
        <dbReference type="SAM" id="Phobius"/>
    </source>
</evidence>
<keyword evidence="2" id="KW-1133">Transmembrane helix</keyword>
<feature type="transmembrane region" description="Helical" evidence="2">
    <location>
        <begin position="122"/>
        <end position="140"/>
    </location>
</feature>
<name>A0ABP0J4B3_9DINO</name>
<protein>
    <submittedName>
        <fullName evidence="3">Uncharacterized protein</fullName>
    </submittedName>
</protein>
<organism evidence="3 4">
    <name type="scientific">Durusdinium trenchii</name>
    <dbReference type="NCBI Taxonomy" id="1381693"/>
    <lineage>
        <taxon>Eukaryota</taxon>
        <taxon>Sar</taxon>
        <taxon>Alveolata</taxon>
        <taxon>Dinophyceae</taxon>
        <taxon>Suessiales</taxon>
        <taxon>Symbiodiniaceae</taxon>
        <taxon>Durusdinium</taxon>
    </lineage>
</organism>
<comment type="caution">
    <text evidence="3">The sequence shown here is derived from an EMBL/GenBank/DDBJ whole genome shotgun (WGS) entry which is preliminary data.</text>
</comment>
<feature type="region of interest" description="Disordered" evidence="1">
    <location>
        <begin position="609"/>
        <end position="653"/>
    </location>
</feature>
<keyword evidence="2" id="KW-0812">Transmembrane</keyword>
<keyword evidence="4" id="KW-1185">Reference proteome</keyword>
<sequence>MMESWAMVVLLSLLWVPLHVWLTSNDLVDLQRWIQMRMEGNAVDPLKEARVEEEMTQHRKRNFKLFGCCFSHMNLVLGIIYAGWATPGIDSATQTAGCFVGYVLFTSVAQDYVELTPRRLKLITYFCHMVALASIVASAWSDTSLRSTMQGFHSALRFCLVLAHLDPKITIPFQVLYTLVEVFLHVWVIEGDILVQLTSFASGQLFILVETIASSIFIDLGLRGRFYAQLDTADAESLLSSFRRVLRGVCDGDVLLDSEMNVAQDSQCLRHLILSDVSLKGKSFEQLLIDDAQRLRFREFIEASNDAWGRACKQTRERKEPHRSRSLLVFHVVDGPTQKRENDGKWSYAPRPSETQFVELRVMKFSEVASSWSYLTSKSKEAYQAPDAKPIAPPLCLRVSCRGSAGIRVGTDIYHVPVPGLFGATDPYHLIAFKEDPDSRPQLEAGDDVVPSVLLPTQGRQSPARFKRDAKSTLSGGTGTSSQLQTYFSELKEMALLVDVDSEFQDITEAHVRFQRDEQPSNVPSALRSTMPSLRKLVKPAEWEKLRSKAVKFSERGLLDPTLQPRVLKHMTLQLPGHSGWVLAEEAALTRFPNKGAERKVWLHLKRFRPEKSPRGPSDGDIFPSTLRSRQSRQTDGQGTENAVATGENAREV</sequence>
<feature type="transmembrane region" description="Helical" evidence="2">
    <location>
        <begin position="65"/>
        <end position="85"/>
    </location>
</feature>
<proteinExistence type="predicted"/>
<dbReference type="EMBL" id="CAXAMM010005936">
    <property type="protein sequence ID" value="CAK9009193.1"/>
    <property type="molecule type" value="Genomic_DNA"/>
</dbReference>